<dbReference type="InterPro" id="IPR007383">
    <property type="entry name" value="DUF445"/>
</dbReference>
<keyword evidence="2" id="KW-0812">Transmembrane</keyword>
<name>A0ABS0PKA8_9BRAD</name>
<comment type="caution">
    <text evidence="3">The sequence shown here is derived from an EMBL/GenBank/DDBJ whole genome shotgun (WGS) entry which is preliminary data.</text>
</comment>
<evidence type="ECO:0000313" key="4">
    <source>
        <dbReference type="Proteomes" id="UP000807370"/>
    </source>
</evidence>
<keyword evidence="2" id="KW-1133">Transmembrane helix</keyword>
<evidence type="ECO:0000256" key="1">
    <source>
        <dbReference type="SAM" id="MobiDB-lite"/>
    </source>
</evidence>
<feature type="region of interest" description="Disordered" evidence="1">
    <location>
        <begin position="1"/>
        <end position="20"/>
    </location>
</feature>
<dbReference type="Pfam" id="PF04286">
    <property type="entry name" value="DUF445"/>
    <property type="match status" value="1"/>
</dbReference>
<protein>
    <submittedName>
        <fullName evidence="3">DUF445 domain-containing protein</fullName>
    </submittedName>
</protein>
<evidence type="ECO:0000313" key="3">
    <source>
        <dbReference type="EMBL" id="MBH5397555.1"/>
    </source>
</evidence>
<feature type="transmembrane region" description="Helical" evidence="2">
    <location>
        <begin position="34"/>
        <end position="53"/>
    </location>
</feature>
<dbReference type="EMBL" id="JACCHP010000004">
    <property type="protein sequence ID" value="MBH5397555.1"/>
    <property type="molecule type" value="Genomic_DNA"/>
</dbReference>
<dbReference type="PANTHER" id="PTHR38442">
    <property type="entry name" value="INNER MEMBRANE PROTEIN-RELATED"/>
    <property type="match status" value="1"/>
</dbReference>
<dbReference type="RefSeq" id="WP_197958933.1">
    <property type="nucleotide sequence ID" value="NZ_JACCHP010000004.1"/>
</dbReference>
<sequence>MSPEYAPASPRNPLPLLTSESDGAARNRLRRNRIVASTLLAGMGGIFVLTRLVPAPGFGTLLIQSGAEAGMVGGIADWFAVTALFRHPLGLPVPHTAIIPNNKDRIGRTIGHFIERNFLTRDVLLPKLRQMRVGARFAAWLAAPSTAPLIADSITAMLPYLIHSLRNPDFHDFVQRILSDQLRQADFAPMIARGFRLLTASDEANALFERISEVASDRLEKNRDQIEKLVAARSRWWIPKAIDRRIAAAIINGVTELFDGLSQPDSEISSRFREALASTIDDMLDSPEQREKINEGVRRLLAHPEAQAWVRSVWDELCQATLDDLAQPSSRLRRGLEKPISIVAEALATDTVMQRHIDEVMEHLADSVIAWRSEIGSFFAEVVRNWDTATLSDRLELVVGSDLQYIRMNGTIVGACAGCLIFTVAWLFS</sequence>
<gene>
    <name evidence="3" type="ORF">HZZ13_07075</name>
</gene>
<dbReference type="PANTHER" id="PTHR38442:SF1">
    <property type="entry name" value="INNER MEMBRANE PROTEIN"/>
    <property type="match status" value="1"/>
</dbReference>
<organism evidence="3 4">
    <name type="scientific">Bradyrhizobium agreste</name>
    <dbReference type="NCBI Taxonomy" id="2751811"/>
    <lineage>
        <taxon>Bacteria</taxon>
        <taxon>Pseudomonadati</taxon>
        <taxon>Pseudomonadota</taxon>
        <taxon>Alphaproteobacteria</taxon>
        <taxon>Hyphomicrobiales</taxon>
        <taxon>Nitrobacteraceae</taxon>
        <taxon>Bradyrhizobium</taxon>
    </lineage>
</organism>
<keyword evidence="2" id="KW-0472">Membrane</keyword>
<reference evidence="3 4" key="1">
    <citation type="submission" date="2020-07" db="EMBL/GenBank/DDBJ databases">
        <title>Bradyrhizobium diversity isolated from nodules of indigenous legumes of Western Australia.</title>
        <authorList>
            <person name="Klepa M.S."/>
        </authorList>
    </citation>
    <scope>NUCLEOTIDE SEQUENCE [LARGE SCALE GENOMIC DNA]</scope>
    <source>
        <strain evidence="3 4">CNPSo 4010</strain>
    </source>
</reference>
<accession>A0ABS0PKA8</accession>
<feature type="transmembrane region" description="Helical" evidence="2">
    <location>
        <begin position="410"/>
        <end position="428"/>
    </location>
</feature>
<proteinExistence type="predicted"/>
<dbReference type="Proteomes" id="UP000807370">
    <property type="component" value="Unassembled WGS sequence"/>
</dbReference>
<keyword evidence="4" id="KW-1185">Reference proteome</keyword>
<evidence type="ECO:0000256" key="2">
    <source>
        <dbReference type="SAM" id="Phobius"/>
    </source>
</evidence>